<sequence length="171" mass="18601">MPSTGVHVLVAGPTEERPHRTLVTEGMSDEPMVAPDGANPFVELMMALPADWPIDDLTADESWPVHLLKYLAAFPRENETWLGPWHLLPNGDPAVPYAPNTEFAGMVVTPMIKVRTAEAREIDGKISLLAVVPLHPAEIRLKIEKGSGALIEAFDRAGISELVDPLRPSSV</sequence>
<evidence type="ECO:0000259" key="1">
    <source>
        <dbReference type="Pfam" id="PF05076"/>
    </source>
</evidence>
<organism evidence="2 3">
    <name type="scientific">Lentzea aerocolonigenes</name>
    <name type="common">Lechevalieria aerocolonigenes</name>
    <name type="synonym">Saccharothrix aerocolonigenes</name>
    <dbReference type="NCBI Taxonomy" id="68170"/>
    <lineage>
        <taxon>Bacteria</taxon>
        <taxon>Bacillati</taxon>
        <taxon>Actinomycetota</taxon>
        <taxon>Actinomycetes</taxon>
        <taxon>Pseudonocardiales</taxon>
        <taxon>Pseudonocardiaceae</taxon>
        <taxon>Lentzea</taxon>
    </lineage>
</organism>
<evidence type="ECO:0000313" key="2">
    <source>
        <dbReference type="EMBL" id="KJK50367.1"/>
    </source>
</evidence>
<feature type="domain" description="Suppressor of fused-like" evidence="1">
    <location>
        <begin position="6"/>
        <end position="167"/>
    </location>
</feature>
<protein>
    <recommendedName>
        <fullName evidence="1">Suppressor of fused-like domain-containing protein</fullName>
    </recommendedName>
</protein>
<accession>A0A0F0H7R1</accession>
<gene>
    <name evidence="2" type="ORF">UK23_11035</name>
</gene>
<dbReference type="InterPro" id="IPR020941">
    <property type="entry name" value="SUFU-like_domain"/>
</dbReference>
<dbReference type="AlphaFoldDB" id="A0A0F0H7R1"/>
<dbReference type="SUPFAM" id="SSF103359">
    <property type="entry name" value="Suppressor of Fused, N-terminal domain"/>
    <property type="match status" value="1"/>
</dbReference>
<dbReference type="Proteomes" id="UP000033393">
    <property type="component" value="Unassembled WGS sequence"/>
</dbReference>
<dbReference type="EMBL" id="JYJG01000061">
    <property type="protein sequence ID" value="KJK50367.1"/>
    <property type="molecule type" value="Genomic_DNA"/>
</dbReference>
<evidence type="ECO:0000313" key="3">
    <source>
        <dbReference type="Proteomes" id="UP000033393"/>
    </source>
</evidence>
<name>A0A0F0H7R1_LENAE</name>
<keyword evidence="3" id="KW-1185">Reference proteome</keyword>
<proteinExistence type="predicted"/>
<dbReference type="OrthoDB" id="4827574at2"/>
<dbReference type="InterPro" id="IPR037181">
    <property type="entry name" value="SUFU_N"/>
</dbReference>
<comment type="caution">
    <text evidence="2">The sequence shown here is derived from an EMBL/GenBank/DDBJ whole genome shotgun (WGS) entry which is preliminary data.</text>
</comment>
<dbReference type="Pfam" id="PF05076">
    <property type="entry name" value="SUFU"/>
    <property type="match status" value="1"/>
</dbReference>
<reference evidence="2 3" key="1">
    <citation type="submission" date="2015-02" db="EMBL/GenBank/DDBJ databases">
        <authorList>
            <person name="Ju K.-S."/>
            <person name="Doroghazi J.R."/>
            <person name="Metcalf W."/>
        </authorList>
    </citation>
    <scope>NUCLEOTIDE SEQUENCE [LARGE SCALE GENOMIC DNA]</scope>
    <source>
        <strain evidence="2 3">NRRL B-16140</strain>
    </source>
</reference>